<evidence type="ECO:0000313" key="5">
    <source>
        <dbReference type="EMBL" id="KAL1644922.1"/>
    </source>
</evidence>
<dbReference type="PANTHER" id="PTHR11559">
    <property type="entry name" value="CARBOXYLESTERASE"/>
    <property type="match status" value="1"/>
</dbReference>
<sequence length="518" mass="55325">MVLTTRTALTGLAAAAIAATALGSPINNTNTNSTTNTTTPPVITLASGLELHGTVNTTRSPSVAQYLGIPYAAPPTGPRRFAPPEPFASLTDTTIVVDASKLPKSCWQYVSVQPGILRTDAPEFMIGDAGMSEDCLSVSVWAPRNATGGKVEGEAKLLLPVIVWFYGGGFATGGTDVPYQVPDRYRLNIFGFPNAAALDDDKQNLGLMDQRFAVEWIRDNIASFGGDPEQMVIWGQSAGAVAVDYYNFAHAADPIVKGLIMDSGTAHLDQLTSWDLGHTNFTSVARGVGCGNATSDADELACMREVPAWRLEKFVAEYEDSGASPSMTFAPRVDNAWVFGNYTERIRDSDLVSGLPAVVGFNQNEGAFLAPYDAAAGPDAATVATLGYEFFYCPATKTSLEREAAGLTTHRYYYAGNFSNVSPAWFDGAYHSSELPQLFGTAADFRGGSTAFEDEVGRAMQDAWVAFAADPEKGLDGVEWPAWKGLGGDVRQFAVGDVVVQTGDVVSFEEECERRGLL</sequence>
<feature type="domain" description="Carboxylesterase type B" evidence="4">
    <location>
        <begin position="42"/>
        <end position="374"/>
    </location>
</feature>
<keyword evidence="3" id="KW-0732">Signal</keyword>
<keyword evidence="2 3" id="KW-0378">Hydrolase</keyword>
<dbReference type="InterPro" id="IPR029058">
    <property type="entry name" value="AB_hydrolase_fold"/>
</dbReference>
<dbReference type="SUPFAM" id="SSF53474">
    <property type="entry name" value="alpha/beta-Hydrolases"/>
    <property type="match status" value="1"/>
</dbReference>
<evidence type="ECO:0000256" key="2">
    <source>
        <dbReference type="ARBA" id="ARBA00022801"/>
    </source>
</evidence>
<dbReference type="InterPro" id="IPR019826">
    <property type="entry name" value="Carboxylesterase_B_AS"/>
</dbReference>
<dbReference type="Proteomes" id="UP001521184">
    <property type="component" value="Unassembled WGS sequence"/>
</dbReference>
<gene>
    <name evidence="5" type="ORF">SLS58_003993</name>
</gene>
<feature type="chain" id="PRO_5044970575" description="Carboxylic ester hydrolase" evidence="3">
    <location>
        <begin position="24"/>
        <end position="518"/>
    </location>
</feature>
<evidence type="ECO:0000259" key="4">
    <source>
        <dbReference type="Pfam" id="PF00135"/>
    </source>
</evidence>
<name>A0ABR3TV56_9PEZI</name>
<dbReference type="PROSITE" id="PS00122">
    <property type="entry name" value="CARBOXYLESTERASE_B_1"/>
    <property type="match status" value="1"/>
</dbReference>
<accession>A0ABR3TV56</accession>
<dbReference type="Pfam" id="PF00135">
    <property type="entry name" value="COesterase"/>
    <property type="match status" value="1"/>
</dbReference>
<feature type="signal peptide" evidence="3">
    <location>
        <begin position="1"/>
        <end position="23"/>
    </location>
</feature>
<dbReference type="InterPro" id="IPR050309">
    <property type="entry name" value="Type-B_Carboxylest/Lipase"/>
</dbReference>
<evidence type="ECO:0000313" key="6">
    <source>
        <dbReference type="Proteomes" id="UP001521184"/>
    </source>
</evidence>
<keyword evidence="6" id="KW-1185">Reference proteome</keyword>
<dbReference type="InterPro" id="IPR002018">
    <property type="entry name" value="CarbesteraseB"/>
</dbReference>
<dbReference type="EMBL" id="JAKEKT020000021">
    <property type="protein sequence ID" value="KAL1644922.1"/>
    <property type="molecule type" value="Genomic_DNA"/>
</dbReference>
<comment type="similarity">
    <text evidence="1 3">Belongs to the type-B carboxylesterase/lipase family.</text>
</comment>
<reference evidence="5 6" key="1">
    <citation type="journal article" date="2023" name="Plant Dis.">
        <title>First Report of Diplodia intermedia Causing Canker and Dieback Diseases on Apple Trees in Canada.</title>
        <authorList>
            <person name="Ellouze W."/>
            <person name="Ilyukhin E."/>
            <person name="Sulman M."/>
            <person name="Ali S."/>
        </authorList>
    </citation>
    <scope>NUCLEOTIDE SEQUENCE [LARGE SCALE GENOMIC DNA]</scope>
    <source>
        <strain evidence="5 6">M45-28</strain>
    </source>
</reference>
<evidence type="ECO:0000256" key="1">
    <source>
        <dbReference type="ARBA" id="ARBA00005964"/>
    </source>
</evidence>
<organism evidence="5 6">
    <name type="scientific">Diplodia intermedia</name>
    <dbReference type="NCBI Taxonomy" id="856260"/>
    <lineage>
        <taxon>Eukaryota</taxon>
        <taxon>Fungi</taxon>
        <taxon>Dikarya</taxon>
        <taxon>Ascomycota</taxon>
        <taxon>Pezizomycotina</taxon>
        <taxon>Dothideomycetes</taxon>
        <taxon>Dothideomycetes incertae sedis</taxon>
        <taxon>Botryosphaeriales</taxon>
        <taxon>Botryosphaeriaceae</taxon>
        <taxon>Diplodia</taxon>
    </lineage>
</organism>
<protein>
    <recommendedName>
        <fullName evidence="3">Carboxylic ester hydrolase</fullName>
        <ecNumber evidence="3">3.1.1.-</ecNumber>
    </recommendedName>
</protein>
<dbReference type="EC" id="3.1.1.-" evidence="3"/>
<evidence type="ECO:0000256" key="3">
    <source>
        <dbReference type="RuleBase" id="RU361235"/>
    </source>
</evidence>
<comment type="caution">
    <text evidence="5">The sequence shown here is derived from an EMBL/GenBank/DDBJ whole genome shotgun (WGS) entry which is preliminary data.</text>
</comment>
<dbReference type="Gene3D" id="3.40.50.1820">
    <property type="entry name" value="alpha/beta hydrolase"/>
    <property type="match status" value="2"/>
</dbReference>
<proteinExistence type="inferred from homology"/>